<keyword evidence="6" id="KW-0804">Transcription</keyword>
<dbReference type="PANTHER" id="PTHR47540">
    <property type="entry name" value="THIAMINE REPRESSIBLE GENES REGULATORY PROTEIN THI5"/>
    <property type="match status" value="1"/>
</dbReference>
<dbReference type="CDD" id="cd12148">
    <property type="entry name" value="fungal_TF_MHR"/>
    <property type="match status" value="1"/>
</dbReference>
<dbReference type="GO" id="GO:0045944">
    <property type="term" value="P:positive regulation of transcription by RNA polymerase II"/>
    <property type="evidence" value="ECO:0007669"/>
    <property type="project" value="TreeGrafter"/>
</dbReference>
<evidence type="ECO:0000256" key="3">
    <source>
        <dbReference type="ARBA" id="ARBA00022833"/>
    </source>
</evidence>
<proteinExistence type="predicted"/>
<dbReference type="GO" id="GO:0005634">
    <property type="term" value="C:nucleus"/>
    <property type="evidence" value="ECO:0007669"/>
    <property type="project" value="UniProtKB-SubCell"/>
</dbReference>
<dbReference type="GO" id="GO:0043565">
    <property type="term" value="F:sequence-specific DNA binding"/>
    <property type="evidence" value="ECO:0007669"/>
    <property type="project" value="TreeGrafter"/>
</dbReference>
<dbReference type="GO" id="GO:0008270">
    <property type="term" value="F:zinc ion binding"/>
    <property type="evidence" value="ECO:0007669"/>
    <property type="project" value="InterPro"/>
</dbReference>
<evidence type="ECO:0000256" key="4">
    <source>
        <dbReference type="ARBA" id="ARBA00023015"/>
    </source>
</evidence>
<dbReference type="Gene3D" id="4.10.240.10">
    <property type="entry name" value="Zn(2)-C6 fungal-type DNA-binding domain"/>
    <property type="match status" value="1"/>
</dbReference>
<evidence type="ECO:0000256" key="6">
    <source>
        <dbReference type="ARBA" id="ARBA00023163"/>
    </source>
</evidence>
<keyword evidence="2" id="KW-0479">Metal-binding</keyword>
<organism evidence="10">
    <name type="scientific">Blastobotrys adeninivorans</name>
    <name type="common">Yeast</name>
    <name type="synonym">Arxula adeninivorans</name>
    <dbReference type="NCBI Taxonomy" id="409370"/>
    <lineage>
        <taxon>Eukaryota</taxon>
        <taxon>Fungi</taxon>
        <taxon>Dikarya</taxon>
        <taxon>Ascomycota</taxon>
        <taxon>Saccharomycotina</taxon>
        <taxon>Dipodascomycetes</taxon>
        <taxon>Dipodascales</taxon>
        <taxon>Trichomonascaceae</taxon>
        <taxon>Blastobotrys</taxon>
    </lineage>
</organism>
<dbReference type="InterPro" id="IPR036864">
    <property type="entry name" value="Zn2-C6_fun-type_DNA-bd_sf"/>
</dbReference>
<evidence type="ECO:0000256" key="2">
    <source>
        <dbReference type="ARBA" id="ARBA00022723"/>
    </source>
</evidence>
<evidence type="ECO:0000313" key="10">
    <source>
        <dbReference type="EMBL" id="CDP38845.1"/>
    </source>
</evidence>
<dbReference type="AlphaFoldDB" id="A0A060TCM4"/>
<keyword evidence="4" id="KW-0805">Transcription regulation</keyword>
<evidence type="ECO:0000256" key="8">
    <source>
        <dbReference type="SAM" id="MobiDB-lite"/>
    </source>
</evidence>
<keyword evidence="5" id="KW-0238">DNA-binding</keyword>
<dbReference type="EMBL" id="HG937694">
    <property type="protein sequence ID" value="CDP38845.1"/>
    <property type="molecule type" value="Genomic_DNA"/>
</dbReference>
<dbReference type="InterPro" id="IPR007219">
    <property type="entry name" value="XnlR_reg_dom"/>
</dbReference>
<feature type="compositionally biased region" description="Low complexity" evidence="8">
    <location>
        <begin position="603"/>
        <end position="623"/>
    </location>
</feature>
<dbReference type="SMART" id="SM00906">
    <property type="entry name" value="Fungal_trans"/>
    <property type="match status" value="1"/>
</dbReference>
<dbReference type="SMART" id="SM00066">
    <property type="entry name" value="GAL4"/>
    <property type="match status" value="1"/>
</dbReference>
<evidence type="ECO:0000256" key="5">
    <source>
        <dbReference type="ARBA" id="ARBA00023125"/>
    </source>
</evidence>
<name>A0A060TCM4_BLAAD</name>
<reference evidence="10" key="1">
    <citation type="submission" date="2014-02" db="EMBL/GenBank/DDBJ databases">
        <authorList>
            <person name="Genoscope - CEA"/>
        </authorList>
    </citation>
    <scope>NUCLEOTIDE SEQUENCE</scope>
    <source>
        <strain evidence="10">LS3</strain>
    </source>
</reference>
<dbReference type="Pfam" id="PF04082">
    <property type="entry name" value="Fungal_trans"/>
    <property type="match status" value="1"/>
</dbReference>
<dbReference type="GO" id="GO:0006351">
    <property type="term" value="P:DNA-templated transcription"/>
    <property type="evidence" value="ECO:0007669"/>
    <property type="project" value="InterPro"/>
</dbReference>
<dbReference type="CDD" id="cd00067">
    <property type="entry name" value="GAL4"/>
    <property type="match status" value="1"/>
</dbReference>
<accession>A0A060TCM4</accession>
<dbReference type="PROSITE" id="PS00463">
    <property type="entry name" value="ZN2_CY6_FUNGAL_1"/>
    <property type="match status" value="1"/>
</dbReference>
<comment type="subcellular location">
    <subcellularLocation>
        <location evidence="1">Nucleus</location>
    </subcellularLocation>
</comment>
<keyword evidence="3" id="KW-0862">Zinc</keyword>
<feature type="domain" description="Zn(2)-C6 fungal-type" evidence="9">
    <location>
        <begin position="20"/>
        <end position="49"/>
    </location>
</feature>
<dbReference type="PANTHER" id="PTHR47540:SF1">
    <property type="entry name" value="ACTIVATOR OF STRESS GENES 1-RELATED"/>
    <property type="match status" value="1"/>
</dbReference>
<gene>
    <name evidence="10" type="ORF">GNLVRS02_ARAD1D43956g</name>
</gene>
<protein>
    <submittedName>
        <fullName evidence="10">ARAD1D43956p</fullName>
    </submittedName>
</protein>
<dbReference type="InterPro" id="IPR051711">
    <property type="entry name" value="Stress_Response_Reg"/>
</dbReference>
<evidence type="ECO:0000256" key="7">
    <source>
        <dbReference type="ARBA" id="ARBA00023242"/>
    </source>
</evidence>
<keyword evidence="7" id="KW-0539">Nucleus</keyword>
<evidence type="ECO:0000259" key="9">
    <source>
        <dbReference type="PROSITE" id="PS50048"/>
    </source>
</evidence>
<feature type="region of interest" description="Disordered" evidence="8">
    <location>
        <begin position="595"/>
        <end position="635"/>
    </location>
</feature>
<dbReference type="SUPFAM" id="SSF57701">
    <property type="entry name" value="Zn2/Cys6 DNA-binding domain"/>
    <property type="match status" value="1"/>
</dbReference>
<dbReference type="GO" id="GO:0000981">
    <property type="term" value="F:DNA-binding transcription factor activity, RNA polymerase II-specific"/>
    <property type="evidence" value="ECO:0007669"/>
    <property type="project" value="InterPro"/>
</dbReference>
<dbReference type="Pfam" id="PF00172">
    <property type="entry name" value="Zn_clus"/>
    <property type="match status" value="1"/>
</dbReference>
<reference evidence="10" key="2">
    <citation type="submission" date="2014-06" db="EMBL/GenBank/DDBJ databases">
        <title>The complete genome of Blastobotrys (Arxula) adeninivorans LS3 - a yeast of biotechnological interest.</title>
        <authorList>
            <person name="Kunze G."/>
            <person name="Gaillardin C."/>
            <person name="Czernicka M."/>
            <person name="Durrens P."/>
            <person name="Martin T."/>
            <person name="Boer E."/>
            <person name="Gabaldon T."/>
            <person name="Cruz J."/>
            <person name="Talla E."/>
            <person name="Marck C."/>
            <person name="Goffeau A."/>
            <person name="Barbe V."/>
            <person name="Baret P."/>
            <person name="Baronian K."/>
            <person name="Beier S."/>
            <person name="Bleykasten C."/>
            <person name="Bode R."/>
            <person name="Casaregola S."/>
            <person name="Despons L."/>
            <person name="Fairhead C."/>
            <person name="Giersberg M."/>
            <person name="Gierski P."/>
            <person name="Hahnel U."/>
            <person name="Hartmann A."/>
            <person name="Jankowska D."/>
            <person name="Jubin C."/>
            <person name="Jung P."/>
            <person name="Lafontaine I."/>
            <person name="Leh-Louis V."/>
            <person name="Lemaire M."/>
            <person name="Marcet-Houben M."/>
            <person name="Mascher M."/>
            <person name="Morel G."/>
            <person name="Richard G.-F."/>
            <person name="Riechen J."/>
            <person name="Sacerdot C."/>
            <person name="Sarkar A."/>
            <person name="Savel G."/>
            <person name="Schacherer J."/>
            <person name="Sherman D."/>
            <person name="Straub M.-L."/>
            <person name="Stein N."/>
            <person name="Thierry A."/>
            <person name="Trautwein-Schult A."/>
            <person name="Westhof E."/>
            <person name="Worch S."/>
            <person name="Dujon B."/>
            <person name="Souciet J.-L."/>
            <person name="Wincker P."/>
            <person name="Scholz U."/>
            <person name="Neuveglise N."/>
        </authorList>
    </citation>
    <scope>NUCLEOTIDE SEQUENCE</scope>
    <source>
        <strain evidence="10">LS3</strain>
    </source>
</reference>
<evidence type="ECO:0000256" key="1">
    <source>
        <dbReference type="ARBA" id="ARBA00004123"/>
    </source>
</evidence>
<sequence>MPGEFDLAEFLERKRRVARACDECRKRKIKCNGVSPCINCTANGSVCTFNETGGRKKSRHVEELEAKLRYAQKVIDVLKPGMDIFDPSFRLDKLQKQVEELPATEITPPPAPAKRFDSNIRVPLPPKAVAQKLLDKVYTDACVLFLCFHRGDFGKILDFIYDTPTADYNELHYDMLPLVYSILAVGVLFSSRTECEQLGFSDSSEGYRYFEEAQRRTPLTEVHNVYAVLTIVMMTLFLQCSARLSTCYTYIGIAMRSALRLGLHRKIMHHNYNPVELETRKRLFFTIRKMDTYINAMLGLPRTIADEDFDQEMPSELEDKYITEEGYMAMPYEVTSSAKVANCHTRLIAILAKIMNTIYAVRPDADQAARGKSRVAQIYSQVERIELELANWRSSLPKELEIDASEVDPAYLKANRYLGLCHCYVQTLLYRPFIHYCSPSCGNVTGNTLKAKMFALKCITVARQAVFQANQLVQSDQLNGSYYFTTYAIFFAVSCLMYYVSENETDANAYEIFLDAQSGRYALKTIRESSVSAARVYKLLEVMFKQLDQKTSVWKEKLAEEEDSFTPESDQYLPPTNGFSVLSFDQLGVVPKPVKLEEGANGGSESTSAASAAGDDSSPPSSDLRPVTQPKQPGLMDQFDQQLFGRFVPPHMMPLSYFGNGGNDLIEPMELTALDQNNQSEALLNVGGDIFNDKVWESFLSQHEELSGMNI</sequence>
<dbReference type="InterPro" id="IPR001138">
    <property type="entry name" value="Zn2Cys6_DnaBD"/>
</dbReference>
<dbReference type="PhylomeDB" id="A0A060TCM4"/>
<dbReference type="PROSITE" id="PS50048">
    <property type="entry name" value="ZN2_CY6_FUNGAL_2"/>
    <property type="match status" value="1"/>
</dbReference>